<feature type="domain" description="DUF2383" evidence="1">
    <location>
        <begin position="8"/>
        <end position="115"/>
    </location>
</feature>
<dbReference type="InterPro" id="IPR016920">
    <property type="entry name" value="UCP029477"/>
</dbReference>
<proteinExistence type="predicted"/>
<comment type="caution">
    <text evidence="2">The sequence shown here is derived from an EMBL/GenBank/DDBJ whole genome shotgun (WGS) entry which is preliminary data.</text>
</comment>
<sequence>MLQQEQLSSLLRDLVKLNYDRVEGYKKAIAATDDTDLSVLFKQLIADSESNAAQLNAQLSAEGAETATTDTIAGKLYRTWMDVKGLFTGNDRESVLSSCEYGEDVIQRAYVDALKSEVSMPFAIRELISKQKDVLKNAHDTIKSYRDIAKVNHS</sequence>
<evidence type="ECO:0000313" key="2">
    <source>
        <dbReference type="EMBL" id="MCW3487782.1"/>
    </source>
</evidence>
<name>A0ABT3IUW3_9BACT</name>
<evidence type="ECO:0000259" key="1">
    <source>
        <dbReference type="Pfam" id="PF09537"/>
    </source>
</evidence>
<evidence type="ECO:0000313" key="3">
    <source>
        <dbReference type="Proteomes" id="UP001207742"/>
    </source>
</evidence>
<dbReference type="PIRSF" id="PIRSF029477">
    <property type="entry name" value="UCP029477"/>
    <property type="match status" value="1"/>
</dbReference>
<dbReference type="Pfam" id="PF09537">
    <property type="entry name" value="DUF2383"/>
    <property type="match status" value="1"/>
</dbReference>
<dbReference type="InterPro" id="IPR011971">
    <property type="entry name" value="CHP02284"/>
</dbReference>
<dbReference type="Gene3D" id="1.20.1260.10">
    <property type="match status" value="1"/>
</dbReference>
<dbReference type="InterPro" id="IPR019052">
    <property type="entry name" value="DUF2383"/>
</dbReference>
<organism evidence="2 3">
    <name type="scientific">Chitinophaga nivalis</name>
    <dbReference type="NCBI Taxonomy" id="2991709"/>
    <lineage>
        <taxon>Bacteria</taxon>
        <taxon>Pseudomonadati</taxon>
        <taxon>Bacteroidota</taxon>
        <taxon>Chitinophagia</taxon>
        <taxon>Chitinophagales</taxon>
        <taxon>Chitinophagaceae</taxon>
        <taxon>Chitinophaga</taxon>
    </lineage>
</organism>
<protein>
    <submittedName>
        <fullName evidence="2">PA2169 family four-helix-bundle protein</fullName>
    </submittedName>
</protein>
<accession>A0ABT3IUW3</accession>
<dbReference type="RefSeq" id="WP_264734587.1">
    <property type="nucleotide sequence ID" value="NZ_JAPDNR010000001.1"/>
</dbReference>
<dbReference type="InterPro" id="IPR012347">
    <property type="entry name" value="Ferritin-like"/>
</dbReference>
<keyword evidence="3" id="KW-1185">Reference proteome</keyword>
<dbReference type="Proteomes" id="UP001207742">
    <property type="component" value="Unassembled WGS sequence"/>
</dbReference>
<dbReference type="EMBL" id="JAPDNS010000002">
    <property type="protein sequence ID" value="MCW3487782.1"/>
    <property type="molecule type" value="Genomic_DNA"/>
</dbReference>
<reference evidence="2 3" key="1">
    <citation type="submission" date="2022-10" db="EMBL/GenBank/DDBJ databases">
        <title>Chitinophaga nivalis PC15 sp. nov., isolated from Pyeongchang county, South Korea.</title>
        <authorList>
            <person name="Trinh H.N."/>
        </authorList>
    </citation>
    <scope>NUCLEOTIDE SEQUENCE [LARGE SCALE GENOMIC DNA]</scope>
    <source>
        <strain evidence="2 3">PC14</strain>
    </source>
</reference>
<gene>
    <name evidence="2" type="ORF">OL497_28070</name>
</gene>
<dbReference type="NCBIfam" id="TIGR02284">
    <property type="entry name" value="PA2169 family four-helix-bundle protein"/>
    <property type="match status" value="1"/>
</dbReference>